<sequence length="138" mass="14730">MAFPPILSPSTQAFHAQTQAAREYQRSHSCVAIECSTCASISTTRMCFRLIHPMTTLTIRMTSQSSVPGGTARVPASFRTCTRGCATCAFACASAGRCALGDCATAVGNTRRLRTLHVVSSPRSCTTGHETRLKPFAI</sequence>
<organism evidence="1 4">
    <name type="scientific">Rhesus cytomegalovirus (strain 68-1)</name>
    <name type="common">RhCMV</name>
    <dbReference type="NCBI Taxonomy" id="47929"/>
    <lineage>
        <taxon>Viruses</taxon>
        <taxon>Duplodnaviria</taxon>
        <taxon>Heunggongvirae</taxon>
        <taxon>Peploviricota</taxon>
        <taxon>Herviviricetes</taxon>
        <taxon>Herpesvirales</taxon>
        <taxon>Orthoherpesviridae</taxon>
        <taxon>Betaherpesvirinae</taxon>
        <taxon>Cytomegalovirus</taxon>
        <taxon>Cytomegalovirus macacinebeta3</taxon>
    </lineage>
</organism>
<dbReference type="EMBL" id="DQ120516">
    <property type="protein sequence ID" value="AAZ80745.1"/>
    <property type="molecule type" value="Genomic_DNA"/>
</dbReference>
<keyword evidence="4" id="KW-1185">Reference proteome</keyword>
<dbReference type="Proteomes" id="UP000115582">
    <property type="component" value="Segment"/>
</dbReference>
<proteinExistence type="predicted"/>
<dbReference type="Proteomes" id="UP000161430">
    <property type="component" value="Segment"/>
</dbReference>
<name>Q7TFB7_RHCM6</name>
<protein>
    <submittedName>
        <fullName evidence="1">Rh227</fullName>
    </submittedName>
</protein>
<evidence type="ECO:0000313" key="3">
    <source>
        <dbReference type="Proteomes" id="UP000115582"/>
    </source>
</evidence>
<dbReference type="GeneID" id="2952646"/>
<evidence type="ECO:0000313" key="4">
    <source>
        <dbReference type="Proteomes" id="UP000161430"/>
    </source>
</evidence>
<reference evidence="2 3" key="2">
    <citation type="journal article" date="2006" name="J. Virol.">
        <title>Genomic sequence of rhesus cytomegalovirus 180.92: insights into the coding potential of rhesus cytomegalovirus.</title>
        <authorList>
            <person name="Rivailler P."/>
            <person name="Kaur A."/>
            <person name="Johnson R.P."/>
            <person name="Wang F."/>
        </authorList>
    </citation>
    <scope>NUCLEOTIDE SEQUENCE [LARGE SCALE GENOMIC DNA]</scope>
    <source>
        <strain evidence="2">CMV 180.92</strain>
    </source>
</reference>
<reference evidence="1 4" key="1">
    <citation type="journal article" date="2003" name="J. Virol.">
        <title>Complete sequence and genomic analysis of rhesus cytomegalovirus.</title>
        <authorList>
            <person name="Hansen S.G."/>
            <person name="Strelow L.I."/>
            <person name="Franchi D.C."/>
            <person name="Anders D.G."/>
            <person name="Wong S.W."/>
        </authorList>
    </citation>
    <scope>NUCLEOTIDE SEQUENCE [LARGE SCALE GENOMIC DNA]</scope>
    <source>
        <strain evidence="1">68-1</strain>
    </source>
</reference>
<evidence type="ECO:0000313" key="2">
    <source>
        <dbReference type="EMBL" id="AAZ80745.1"/>
    </source>
</evidence>
<accession>Q7TFB7</accession>
<organismHost>
    <name type="scientific">Macaca mulatta</name>
    <name type="common">Rhesus macaque</name>
    <dbReference type="NCBI Taxonomy" id="9544"/>
</organismHost>
<dbReference type="KEGG" id="vg:2952646"/>
<dbReference type="RefSeq" id="YP_068314.1">
    <property type="nucleotide sequence ID" value="NC_006150.1"/>
</dbReference>
<dbReference type="EMBL" id="AY186194">
    <property type="protein sequence ID" value="AAP50747.1"/>
    <property type="molecule type" value="Genomic_DNA"/>
</dbReference>
<evidence type="ECO:0000313" key="1">
    <source>
        <dbReference type="EMBL" id="AAP50747.1"/>
    </source>
</evidence>
<accession>Q2FA70</accession>